<reference evidence="1 2" key="1">
    <citation type="submission" date="2015-11" db="EMBL/GenBank/DDBJ databases">
        <title>Genome-wide analysis reveals the secondary metabolome in Streptomyces kanasensis ZX01.</title>
        <authorList>
            <person name="Zhang G."/>
            <person name="Han L."/>
            <person name="Feng J."/>
            <person name="Zhang X."/>
        </authorList>
    </citation>
    <scope>NUCLEOTIDE SEQUENCE [LARGE SCALE GENOMIC DNA]</scope>
    <source>
        <strain evidence="1 2">ZX01</strain>
    </source>
</reference>
<sequence length="458" mass="50733">MNTDDLSWQASNYGGLSPRKVTLLLEHGHLNLVIRAAEERGEWFCAERAAQELCRSGEFGRALEVMEPFVATGWRAALWAKAEILLRAGRVAEALDLMHPDEEGRASPIVCRGIAELLAKTGCVDEAIDLLVPHIGESWIRTVLVEITKGKDRDERVLVLIAPHAEAARRARDEGRWDYSRSDAPELQAQVLERAGRVDEAIRILGEDVAARRFLSADTLTAYAELLARQGRLDELRELVNGQDARTLLHIYVGALRDHGQAEEAERVMREAIAADDWVGYRAWLSSVLLQDGRLDDAIAVAEPGFSWYDCSNLLAPLVYSLFDRPAELLHLLDHPLTVPHHGHKEFQHWWRAFALAGLGRAEEAIAVVEAHPDPWTDPRILRAGLLSAAGHLAEAAAELRDLGAIEAREELFEVLVQQGQAAEAIAAHPTVAEQRAAQAMTELVRLREDGYSAEPPV</sequence>
<evidence type="ECO:0008006" key="3">
    <source>
        <dbReference type="Google" id="ProtNLM"/>
    </source>
</evidence>
<dbReference type="AlphaFoldDB" id="A0A117IUH0"/>
<dbReference type="OrthoDB" id="4319448at2"/>
<accession>A0A117IUH0</accession>
<evidence type="ECO:0000313" key="1">
    <source>
        <dbReference type="EMBL" id="KUH35643.1"/>
    </source>
</evidence>
<protein>
    <recommendedName>
        <fullName evidence="3">Tetratricopeptide repeat protein</fullName>
    </recommendedName>
</protein>
<comment type="caution">
    <text evidence="1">The sequence shown here is derived from an EMBL/GenBank/DDBJ whole genome shotgun (WGS) entry which is preliminary data.</text>
</comment>
<organism evidence="1 2">
    <name type="scientific">Streptomyces kanasensis</name>
    <dbReference type="NCBI Taxonomy" id="936756"/>
    <lineage>
        <taxon>Bacteria</taxon>
        <taxon>Bacillati</taxon>
        <taxon>Actinomycetota</taxon>
        <taxon>Actinomycetes</taxon>
        <taxon>Kitasatosporales</taxon>
        <taxon>Streptomycetaceae</taxon>
        <taxon>Streptomyces</taxon>
    </lineage>
</organism>
<gene>
    <name evidence="1" type="ORF">ATE80_28110</name>
</gene>
<dbReference type="EMBL" id="LNSV01000123">
    <property type="protein sequence ID" value="KUH35643.1"/>
    <property type="molecule type" value="Genomic_DNA"/>
</dbReference>
<dbReference type="Proteomes" id="UP000054011">
    <property type="component" value="Unassembled WGS sequence"/>
</dbReference>
<dbReference type="Gene3D" id="1.25.40.10">
    <property type="entry name" value="Tetratricopeptide repeat domain"/>
    <property type="match status" value="1"/>
</dbReference>
<name>A0A117IUH0_9ACTN</name>
<keyword evidence="2" id="KW-1185">Reference proteome</keyword>
<dbReference type="STRING" id="936756.ATE80_28110"/>
<dbReference type="RefSeq" id="WP_058945081.1">
    <property type="nucleotide sequence ID" value="NZ_LNSV01000123.1"/>
</dbReference>
<evidence type="ECO:0000313" key="2">
    <source>
        <dbReference type="Proteomes" id="UP000054011"/>
    </source>
</evidence>
<proteinExistence type="predicted"/>
<dbReference type="InterPro" id="IPR011990">
    <property type="entry name" value="TPR-like_helical_dom_sf"/>
</dbReference>